<dbReference type="InterPro" id="IPR001650">
    <property type="entry name" value="Helicase_C-like"/>
</dbReference>
<evidence type="ECO:0000313" key="13">
    <source>
        <dbReference type="Proteomes" id="UP001063698"/>
    </source>
</evidence>
<dbReference type="KEGG" id="ipc:IPA_05060"/>
<dbReference type="Pfam" id="PF00270">
    <property type="entry name" value="DEAD"/>
    <property type="match status" value="1"/>
</dbReference>
<gene>
    <name evidence="12" type="ORF">IPA_05060</name>
</gene>
<dbReference type="GO" id="GO:0006281">
    <property type="term" value="P:DNA repair"/>
    <property type="evidence" value="ECO:0007669"/>
    <property type="project" value="UniProtKB-KW"/>
</dbReference>
<evidence type="ECO:0000313" key="12">
    <source>
        <dbReference type="EMBL" id="UXD22465.1"/>
    </source>
</evidence>
<dbReference type="InterPro" id="IPR027417">
    <property type="entry name" value="P-loop_NTPase"/>
</dbReference>
<dbReference type="PANTHER" id="PTHR47962:SF5">
    <property type="entry name" value="ATP-DEPENDENT HELICASE LHR-RELATED"/>
    <property type="match status" value="1"/>
</dbReference>
<keyword evidence="8" id="KW-0413">Isomerase</keyword>
<accession>A0A977KBA3</accession>
<keyword evidence="7" id="KW-0234">DNA repair</keyword>
<evidence type="ECO:0000256" key="2">
    <source>
        <dbReference type="ARBA" id="ARBA00022763"/>
    </source>
</evidence>
<sequence length="899" mass="102046">MGRRDAVRTLNERLREVLKRRGIKELTPIQQISIPTILRGFHTLIMAPTGSGKTEAALLPVASKMLDEGVFGKLTVLYITPLRALNRDIGIRALSLFREIGMNVDVWHGDTPQSRRKRIMEQPPEVLVTTPESLNILLVNRKMRKHLRSVKYVIIDELHELMESKRGAELTVALERLSLIARFQRIGISATISNVEVAKRFLGGPRYVVEVLDKSRKAPEIDVVIEEGFENMLKKVEEMIVNIDGALLIFTNTRDTAEQIGKALKEKLGDKVFVHHGSLSKSEREKVEKLIRSGKTKAVVATSSLELGIDVGSITHVIQFASPRRVTRLVQRIGRAKHDPRQRPKGTVISGLKPYEVLEAVVIARRAIKGDLEELRPYSNPLDVLAHQLVGMFMEEERDPKECYRVVQRAYPFWNLSLEEFEEIMNLLSSIRLIECKEGRCRATRKGEIYYRTTGMIVESKRVPVKVYGGEVIGTLDEEFVVELNPSDRFILGGRIWKVVGLDEDVVIVEKDEGIGPPPAWEGDLIPVDFKVAREVGALKRMVEKMIDNYPLDDRNKRKVLDIIKESGEPRATDKRIVIEVEGNTIVYNIHGGSNINNALGYALSYIARLRYGSSSFNTTPYHVILILPKVITADEAKDILLSLKNFNLKRLVMEEVKKSRLFKWRMIKVMVRMGIINRKRLTVDELRKIEKGLLRVYRDSVVGNETLREILHDKVDIDGLLKLIEGIESMEVISRAKFSNQSLWALENESKVKEVSVSPSSTILNVVRRRLENREVKMICMMCGYQWSGKVRDVGLKCPKCQAGFVAPSFNEEMLEKVALKIARNEKIKGEEKRTAKEVRERANLLMVYGRDALLALAARGVGAQTAKRVLAASRTGSDLLTEIIKAEKTFIRTKRYW</sequence>
<reference evidence="12" key="1">
    <citation type="submission" date="2013-11" db="EMBL/GenBank/DDBJ databases">
        <title>Comparative genomics of Ignicoccus.</title>
        <authorList>
            <person name="Podar M."/>
        </authorList>
    </citation>
    <scope>NUCLEOTIDE SEQUENCE</scope>
    <source>
        <strain evidence="12">DSM 13166</strain>
    </source>
</reference>
<evidence type="ECO:0008006" key="14">
    <source>
        <dbReference type="Google" id="ProtNLM"/>
    </source>
</evidence>
<evidence type="ECO:0000256" key="3">
    <source>
        <dbReference type="ARBA" id="ARBA00022801"/>
    </source>
</evidence>
<dbReference type="InterPro" id="IPR013701">
    <property type="entry name" value="Lhr-like_DEAD/DEAH_assoc"/>
</dbReference>
<comment type="similarity">
    <text evidence="9">Belongs to the Lhr helicase family. Lhr-Core subfamily.</text>
</comment>
<dbReference type="SMART" id="SM00487">
    <property type="entry name" value="DEXDc"/>
    <property type="match status" value="1"/>
</dbReference>
<evidence type="ECO:0000256" key="5">
    <source>
        <dbReference type="ARBA" id="ARBA00022840"/>
    </source>
</evidence>
<dbReference type="InterPro" id="IPR045628">
    <property type="entry name" value="Lhr_WH_dom"/>
</dbReference>
<protein>
    <recommendedName>
        <fullName evidence="14">DEAD/DEAH box helicase</fullName>
    </recommendedName>
</protein>
<dbReference type="GO" id="GO:0004386">
    <property type="term" value="F:helicase activity"/>
    <property type="evidence" value="ECO:0007669"/>
    <property type="project" value="UniProtKB-KW"/>
</dbReference>
<feature type="domain" description="Helicase C-terminal" evidence="11">
    <location>
        <begin position="235"/>
        <end position="383"/>
    </location>
</feature>
<keyword evidence="13" id="KW-1185">Reference proteome</keyword>
<keyword evidence="1" id="KW-0547">Nucleotide-binding</keyword>
<evidence type="ECO:0000256" key="1">
    <source>
        <dbReference type="ARBA" id="ARBA00022741"/>
    </source>
</evidence>
<dbReference type="SMART" id="SM00490">
    <property type="entry name" value="HELICc"/>
    <property type="match status" value="1"/>
</dbReference>
<dbReference type="PROSITE" id="PS51192">
    <property type="entry name" value="HELICASE_ATP_BIND_1"/>
    <property type="match status" value="1"/>
</dbReference>
<dbReference type="PROSITE" id="PS51194">
    <property type="entry name" value="HELICASE_CTER"/>
    <property type="match status" value="1"/>
</dbReference>
<keyword evidence="6" id="KW-0238">DNA-binding</keyword>
<dbReference type="PANTHER" id="PTHR47962">
    <property type="entry name" value="ATP-DEPENDENT HELICASE LHR-RELATED-RELATED"/>
    <property type="match status" value="1"/>
</dbReference>
<dbReference type="Proteomes" id="UP001063698">
    <property type="component" value="Chromosome"/>
</dbReference>
<dbReference type="Gene3D" id="3.40.50.300">
    <property type="entry name" value="P-loop containing nucleotide triphosphate hydrolases"/>
    <property type="match status" value="2"/>
</dbReference>
<evidence type="ECO:0000256" key="7">
    <source>
        <dbReference type="ARBA" id="ARBA00023204"/>
    </source>
</evidence>
<proteinExistence type="inferred from homology"/>
<dbReference type="InterPro" id="IPR011545">
    <property type="entry name" value="DEAD/DEAH_box_helicase_dom"/>
</dbReference>
<dbReference type="InterPro" id="IPR052511">
    <property type="entry name" value="ATP-dep_Helicase"/>
</dbReference>
<dbReference type="Pfam" id="PF19306">
    <property type="entry name" value="WHD_Lhr"/>
    <property type="match status" value="1"/>
</dbReference>
<name>A0A977KBA3_9CREN</name>
<keyword evidence="3" id="KW-0378">Hydrolase</keyword>
<feature type="domain" description="Helicase ATP-binding" evidence="10">
    <location>
        <begin position="34"/>
        <end position="210"/>
    </location>
</feature>
<evidence type="ECO:0000256" key="4">
    <source>
        <dbReference type="ARBA" id="ARBA00022806"/>
    </source>
</evidence>
<evidence type="ECO:0000259" key="11">
    <source>
        <dbReference type="PROSITE" id="PS51194"/>
    </source>
</evidence>
<dbReference type="GO" id="GO:0016887">
    <property type="term" value="F:ATP hydrolysis activity"/>
    <property type="evidence" value="ECO:0007669"/>
    <property type="project" value="TreeGrafter"/>
</dbReference>
<evidence type="ECO:0000256" key="6">
    <source>
        <dbReference type="ARBA" id="ARBA00023125"/>
    </source>
</evidence>
<evidence type="ECO:0000256" key="8">
    <source>
        <dbReference type="ARBA" id="ARBA00023235"/>
    </source>
</evidence>
<organism evidence="12 13">
    <name type="scientific">Ignicoccus pacificus DSM 13166</name>
    <dbReference type="NCBI Taxonomy" id="940294"/>
    <lineage>
        <taxon>Archaea</taxon>
        <taxon>Thermoproteota</taxon>
        <taxon>Thermoprotei</taxon>
        <taxon>Desulfurococcales</taxon>
        <taxon>Desulfurococcaceae</taxon>
        <taxon>Ignicoccus</taxon>
    </lineage>
</organism>
<keyword evidence="4" id="KW-0347">Helicase</keyword>
<dbReference type="GO" id="GO:0140097">
    <property type="term" value="F:catalytic activity, acting on DNA"/>
    <property type="evidence" value="ECO:0007669"/>
    <property type="project" value="UniProtKB-ARBA"/>
</dbReference>
<keyword evidence="5" id="KW-0067">ATP-binding</keyword>
<dbReference type="InterPro" id="IPR014001">
    <property type="entry name" value="Helicase_ATP-bd"/>
</dbReference>
<dbReference type="InterPro" id="IPR017170">
    <property type="entry name" value="Lhr-like"/>
</dbReference>
<dbReference type="GO" id="GO:0005524">
    <property type="term" value="F:ATP binding"/>
    <property type="evidence" value="ECO:0007669"/>
    <property type="project" value="UniProtKB-KW"/>
</dbReference>
<dbReference type="SUPFAM" id="SSF52540">
    <property type="entry name" value="P-loop containing nucleoside triphosphate hydrolases"/>
    <property type="match status" value="1"/>
</dbReference>
<dbReference type="Pfam" id="PF00271">
    <property type="entry name" value="Helicase_C"/>
    <property type="match status" value="1"/>
</dbReference>
<evidence type="ECO:0000256" key="9">
    <source>
        <dbReference type="ARBA" id="ARBA00093467"/>
    </source>
</evidence>
<dbReference type="GO" id="GO:0003677">
    <property type="term" value="F:DNA binding"/>
    <property type="evidence" value="ECO:0007669"/>
    <property type="project" value="UniProtKB-KW"/>
</dbReference>
<dbReference type="AlphaFoldDB" id="A0A977KBA3"/>
<keyword evidence="2" id="KW-0227">DNA damage</keyword>
<dbReference type="PIRSF" id="PIRSF037307">
    <property type="entry name" value="Lhr-like_helic_prd"/>
    <property type="match status" value="1"/>
</dbReference>
<dbReference type="Pfam" id="PF08494">
    <property type="entry name" value="DEAD_assoc"/>
    <property type="match status" value="1"/>
</dbReference>
<evidence type="ECO:0000259" key="10">
    <source>
        <dbReference type="PROSITE" id="PS51192"/>
    </source>
</evidence>
<dbReference type="EMBL" id="CP006868">
    <property type="protein sequence ID" value="UXD22465.1"/>
    <property type="molecule type" value="Genomic_DNA"/>
</dbReference>